<feature type="compositionally biased region" description="Low complexity" evidence="1">
    <location>
        <begin position="82"/>
        <end position="91"/>
    </location>
</feature>
<feature type="compositionally biased region" description="Basic and acidic residues" evidence="1">
    <location>
        <begin position="58"/>
        <end position="81"/>
    </location>
</feature>
<protein>
    <submittedName>
        <fullName evidence="2">Uncharacterized protein</fullName>
    </submittedName>
</protein>
<dbReference type="AlphaFoldDB" id="A0AA88Q874"/>
<dbReference type="EMBL" id="JAUYZG010000005">
    <property type="protein sequence ID" value="KAK2906485.1"/>
    <property type="molecule type" value="Genomic_DNA"/>
</dbReference>
<feature type="region of interest" description="Disordered" evidence="1">
    <location>
        <begin position="20"/>
        <end position="110"/>
    </location>
</feature>
<evidence type="ECO:0000256" key="1">
    <source>
        <dbReference type="SAM" id="MobiDB-lite"/>
    </source>
</evidence>
<evidence type="ECO:0000313" key="2">
    <source>
        <dbReference type="EMBL" id="KAK2906485.1"/>
    </source>
</evidence>
<organism evidence="2 3">
    <name type="scientific">Cirrhinus molitorella</name>
    <name type="common">mud carp</name>
    <dbReference type="NCBI Taxonomy" id="172907"/>
    <lineage>
        <taxon>Eukaryota</taxon>
        <taxon>Metazoa</taxon>
        <taxon>Chordata</taxon>
        <taxon>Craniata</taxon>
        <taxon>Vertebrata</taxon>
        <taxon>Euteleostomi</taxon>
        <taxon>Actinopterygii</taxon>
        <taxon>Neopterygii</taxon>
        <taxon>Teleostei</taxon>
        <taxon>Ostariophysi</taxon>
        <taxon>Cypriniformes</taxon>
        <taxon>Cyprinidae</taxon>
        <taxon>Labeoninae</taxon>
        <taxon>Labeonini</taxon>
        <taxon>Cirrhinus</taxon>
    </lineage>
</organism>
<feature type="compositionally biased region" description="Low complexity" evidence="1">
    <location>
        <begin position="42"/>
        <end position="57"/>
    </location>
</feature>
<feature type="compositionally biased region" description="Polar residues" evidence="1">
    <location>
        <begin position="97"/>
        <end position="110"/>
    </location>
</feature>
<sequence>MSDSNTSLLSGQDCNADQFICSMSEERGKDSPSEMSLSQKQSVRSDSHVSSSVSVKSDWSKEDGPNFSEKKISIKSVRSDSHVSSSVSMKSDWSKDNPPNFSEEPSQTKRLQYKTLDPDLQSHRKHKNFTDSLLQIFQDLESKIIKFLNNELEKFKKILQNEDLQHFVKDYNENKCSIKEAALDLTLYFLREMKQDAAADTLEADLGFESRHKDLCRALLPPLHPTLSCQSPLSC</sequence>
<dbReference type="Proteomes" id="UP001187343">
    <property type="component" value="Unassembled WGS sequence"/>
</dbReference>
<keyword evidence="3" id="KW-1185">Reference proteome</keyword>
<gene>
    <name evidence="2" type="ORF">Q8A67_005470</name>
</gene>
<reference evidence="2" key="1">
    <citation type="submission" date="2023-08" db="EMBL/GenBank/DDBJ databases">
        <title>Chromosome-level Genome Assembly of mud carp (Cirrhinus molitorella).</title>
        <authorList>
            <person name="Liu H."/>
        </authorList>
    </citation>
    <scope>NUCLEOTIDE SEQUENCE</scope>
    <source>
        <strain evidence="2">Prfri</strain>
        <tissue evidence="2">Muscle</tissue>
    </source>
</reference>
<proteinExistence type="predicted"/>
<comment type="caution">
    <text evidence="2">The sequence shown here is derived from an EMBL/GenBank/DDBJ whole genome shotgun (WGS) entry which is preliminary data.</text>
</comment>
<evidence type="ECO:0000313" key="3">
    <source>
        <dbReference type="Proteomes" id="UP001187343"/>
    </source>
</evidence>
<accession>A0AA88Q874</accession>
<name>A0AA88Q874_9TELE</name>